<dbReference type="OrthoDB" id="6240187at2759"/>
<dbReference type="PROSITE" id="PS01360">
    <property type="entry name" value="ZF_MYND_1"/>
    <property type="match status" value="1"/>
</dbReference>
<dbReference type="SUPFAM" id="SSF144232">
    <property type="entry name" value="HIT/MYND zinc finger-like"/>
    <property type="match status" value="1"/>
</dbReference>
<evidence type="ECO:0000313" key="7">
    <source>
        <dbReference type="Proteomes" id="UP000748531"/>
    </source>
</evidence>
<dbReference type="Proteomes" id="UP000748531">
    <property type="component" value="Unassembled WGS sequence"/>
</dbReference>
<keyword evidence="1" id="KW-0479">Metal-binding</keyword>
<accession>A0A8J4SX61</accession>
<name>A0A8J4SX61_9TREM</name>
<evidence type="ECO:0000256" key="1">
    <source>
        <dbReference type="ARBA" id="ARBA00022723"/>
    </source>
</evidence>
<keyword evidence="2 4" id="KW-0863">Zinc-finger</keyword>
<proteinExistence type="predicted"/>
<dbReference type="Gene3D" id="6.10.140.2220">
    <property type="match status" value="1"/>
</dbReference>
<comment type="caution">
    <text evidence="6">The sequence shown here is derived from an EMBL/GenBank/DDBJ whole genome shotgun (WGS) entry which is preliminary data.</text>
</comment>
<evidence type="ECO:0000313" key="6">
    <source>
        <dbReference type="EMBL" id="KAF5398885.1"/>
    </source>
</evidence>
<sequence>ACDVYLDGPDLYQRLIPLPLSERLLNLLGQSVLPSFLNQLSKRLDLSSLCGFITVLAPCLSDLQETNESTSTVPVPDINSASVFVPSALLQSEHALPSNTTNHVLDDQELLDLTLLGHPIQFVTMHLGLPIFNTSLLRAVCARLTCPSTSLLSATYRSKLELANRNLVSQLYQFVYKVCDSEWPLSPPHVGPISDQLPGSWPLPTQCIFEVTGVAVNPVNKQKRRPCAFFPPSTVIHKMDPQTIVFSIPLYDMQQKESKSFPCDISTTSLDENTKQWTLGSRDKGTYTENASEEIVKITRHRTVSSDQDDSENPAMQCSLCGLRTLERCLLCRWAPYCSIQCYNLHRPIHQYFCVPHYAKYFPRLTGLNVVPVSMAVQRMGSAGLSTAPSPIGIPDNEGSESQKMISLNLCNRLTETGLVHRRARIIRSNLRKAGGKSACAICGDPCTQFSKDGSWSVQEHLSRQEGDFLEFPDKCSSGDTSSKERDTMPQRLVRFAGMLICTSCVEIQAAEL</sequence>
<evidence type="ECO:0000259" key="5">
    <source>
        <dbReference type="PROSITE" id="PS50865"/>
    </source>
</evidence>
<dbReference type="InterPro" id="IPR028097">
    <property type="entry name" value="FAM91_C_dom"/>
</dbReference>
<dbReference type="PROSITE" id="PS50865">
    <property type="entry name" value="ZF_MYND_2"/>
    <property type="match status" value="1"/>
</dbReference>
<protein>
    <recommendedName>
        <fullName evidence="5">MYND-type domain-containing protein</fullName>
    </recommendedName>
</protein>
<evidence type="ECO:0000256" key="4">
    <source>
        <dbReference type="PROSITE-ProRule" id="PRU00134"/>
    </source>
</evidence>
<feature type="non-terminal residue" evidence="6">
    <location>
        <position position="1"/>
    </location>
</feature>
<keyword evidence="7" id="KW-1185">Reference proteome</keyword>
<dbReference type="AlphaFoldDB" id="A0A8J4SX61"/>
<evidence type="ECO:0000256" key="3">
    <source>
        <dbReference type="ARBA" id="ARBA00022833"/>
    </source>
</evidence>
<gene>
    <name evidence="6" type="ORF">PHET_07822</name>
</gene>
<evidence type="ECO:0000256" key="2">
    <source>
        <dbReference type="ARBA" id="ARBA00022771"/>
    </source>
</evidence>
<reference evidence="6" key="1">
    <citation type="submission" date="2019-05" db="EMBL/GenBank/DDBJ databases">
        <title>Annotation for the trematode Paragonimus heterotremus.</title>
        <authorList>
            <person name="Choi Y.-J."/>
        </authorList>
    </citation>
    <scope>NUCLEOTIDE SEQUENCE</scope>
    <source>
        <strain evidence="6">LC</strain>
    </source>
</reference>
<feature type="domain" description="MYND-type" evidence="5">
    <location>
        <begin position="318"/>
        <end position="354"/>
    </location>
</feature>
<organism evidence="6 7">
    <name type="scientific">Paragonimus heterotremus</name>
    <dbReference type="NCBI Taxonomy" id="100268"/>
    <lineage>
        <taxon>Eukaryota</taxon>
        <taxon>Metazoa</taxon>
        <taxon>Spiralia</taxon>
        <taxon>Lophotrochozoa</taxon>
        <taxon>Platyhelminthes</taxon>
        <taxon>Trematoda</taxon>
        <taxon>Digenea</taxon>
        <taxon>Plagiorchiida</taxon>
        <taxon>Troglotremata</taxon>
        <taxon>Troglotrematidae</taxon>
        <taxon>Paragonimus</taxon>
    </lineage>
</organism>
<dbReference type="GO" id="GO:0008270">
    <property type="term" value="F:zinc ion binding"/>
    <property type="evidence" value="ECO:0007669"/>
    <property type="project" value="UniProtKB-KW"/>
</dbReference>
<dbReference type="Pfam" id="PF14648">
    <property type="entry name" value="FAM91_C"/>
    <property type="match status" value="1"/>
</dbReference>
<dbReference type="InterPro" id="IPR002893">
    <property type="entry name" value="Znf_MYND"/>
</dbReference>
<keyword evidence="3" id="KW-0862">Zinc</keyword>
<dbReference type="EMBL" id="LUCH01004550">
    <property type="protein sequence ID" value="KAF5398885.1"/>
    <property type="molecule type" value="Genomic_DNA"/>
</dbReference>